<dbReference type="EMBL" id="JBHSJC010000001">
    <property type="protein sequence ID" value="MFC4827406.1"/>
    <property type="molecule type" value="Genomic_DNA"/>
</dbReference>
<accession>A0ABV9R1R9</accession>
<comment type="caution">
    <text evidence="1">The sequence shown here is derived from an EMBL/GenBank/DDBJ whole genome shotgun (WGS) entry which is preliminary data.</text>
</comment>
<reference evidence="2" key="1">
    <citation type="journal article" date="2019" name="Int. J. Syst. Evol. Microbiol.">
        <title>The Global Catalogue of Microorganisms (GCM) 10K type strain sequencing project: providing services to taxonomists for standard genome sequencing and annotation.</title>
        <authorList>
            <consortium name="The Broad Institute Genomics Platform"/>
            <consortium name="The Broad Institute Genome Sequencing Center for Infectious Disease"/>
            <person name="Wu L."/>
            <person name="Ma J."/>
        </authorList>
    </citation>
    <scope>NUCLEOTIDE SEQUENCE [LARGE SCALE GENOMIC DNA]</scope>
    <source>
        <strain evidence="2">CGMCC 1.12192</strain>
    </source>
</reference>
<protein>
    <submittedName>
        <fullName evidence="1">Uncharacterized protein</fullName>
    </submittedName>
</protein>
<organism evidence="1 2">
    <name type="scientific">Agromyces aurantiacus</name>
    <dbReference type="NCBI Taxonomy" id="165814"/>
    <lineage>
        <taxon>Bacteria</taxon>
        <taxon>Bacillati</taxon>
        <taxon>Actinomycetota</taxon>
        <taxon>Actinomycetes</taxon>
        <taxon>Micrococcales</taxon>
        <taxon>Microbacteriaceae</taxon>
        <taxon>Agromyces</taxon>
    </lineage>
</organism>
<evidence type="ECO:0000313" key="1">
    <source>
        <dbReference type="EMBL" id="MFC4827406.1"/>
    </source>
</evidence>
<proteinExistence type="predicted"/>
<dbReference type="Proteomes" id="UP001595960">
    <property type="component" value="Unassembled WGS sequence"/>
</dbReference>
<dbReference type="RefSeq" id="WP_204395473.1">
    <property type="nucleotide sequence ID" value="NZ_JAFBBW010000001.1"/>
</dbReference>
<sequence length="186" mass="19430">MRLDIDLDERFWAHLPAAFPAPGFADRVAWERGIVERYRSVRPDADEDERVAVDAIAAGAVDSLVPAAVFGLLFWPAPRPDAVLVHVEIAPPLRSGDDPVRELVGGIPLAIPPSVDPIEAPGVGGGVISAFVLPSAPGEPPVAGVGCLLSGPRGSVRLTSSPTTTTMVGLLHAPLRAAAETLRFAE</sequence>
<gene>
    <name evidence="1" type="ORF">ACFPER_01290</name>
</gene>
<evidence type="ECO:0000313" key="2">
    <source>
        <dbReference type="Proteomes" id="UP001595960"/>
    </source>
</evidence>
<name>A0ABV9R1R9_9MICO</name>
<keyword evidence="2" id="KW-1185">Reference proteome</keyword>